<evidence type="ECO:0000313" key="2">
    <source>
        <dbReference type="Proteomes" id="UP000887116"/>
    </source>
</evidence>
<protein>
    <submittedName>
        <fullName evidence="1">Uncharacterized protein</fullName>
    </submittedName>
</protein>
<accession>A0A8X6I0R2</accession>
<keyword evidence="2" id="KW-1185">Reference proteome</keyword>
<dbReference type="Proteomes" id="UP000887116">
    <property type="component" value="Unassembled WGS sequence"/>
</dbReference>
<dbReference type="AlphaFoldDB" id="A0A8X6I0R2"/>
<dbReference type="EMBL" id="BMAO01019891">
    <property type="protein sequence ID" value="GFR33601.1"/>
    <property type="molecule type" value="Genomic_DNA"/>
</dbReference>
<proteinExistence type="predicted"/>
<evidence type="ECO:0000313" key="1">
    <source>
        <dbReference type="EMBL" id="GFR33601.1"/>
    </source>
</evidence>
<name>A0A8X6I0R2_TRICU</name>
<gene>
    <name evidence="1" type="ORF">TNCT_488791</name>
</gene>
<reference evidence="1" key="1">
    <citation type="submission" date="2020-07" db="EMBL/GenBank/DDBJ databases">
        <title>Multicomponent nature underlies the extraordinary mechanical properties of spider dragline silk.</title>
        <authorList>
            <person name="Kono N."/>
            <person name="Nakamura H."/>
            <person name="Mori M."/>
            <person name="Yoshida Y."/>
            <person name="Ohtoshi R."/>
            <person name="Malay A.D."/>
            <person name="Moran D.A.P."/>
            <person name="Tomita M."/>
            <person name="Numata K."/>
            <person name="Arakawa K."/>
        </authorList>
    </citation>
    <scope>NUCLEOTIDE SEQUENCE</scope>
</reference>
<organism evidence="1 2">
    <name type="scientific">Trichonephila clavata</name>
    <name type="common">Joro spider</name>
    <name type="synonym">Nephila clavata</name>
    <dbReference type="NCBI Taxonomy" id="2740835"/>
    <lineage>
        <taxon>Eukaryota</taxon>
        <taxon>Metazoa</taxon>
        <taxon>Ecdysozoa</taxon>
        <taxon>Arthropoda</taxon>
        <taxon>Chelicerata</taxon>
        <taxon>Arachnida</taxon>
        <taxon>Araneae</taxon>
        <taxon>Araneomorphae</taxon>
        <taxon>Entelegynae</taxon>
        <taxon>Araneoidea</taxon>
        <taxon>Nephilidae</taxon>
        <taxon>Trichonephila</taxon>
    </lineage>
</organism>
<sequence length="112" mass="13490">MITANQENILMNKYKIGTKRERFQFKRNLFEVQFLRLLLRRFKVRTVAKSLLLLKKMIPANQENYLKKRKDKFSVREGPFPKKLLHVLLRRFQVLSVAEEDMYLTSRQSSEA</sequence>
<comment type="caution">
    <text evidence="1">The sequence shown here is derived from an EMBL/GenBank/DDBJ whole genome shotgun (WGS) entry which is preliminary data.</text>
</comment>